<dbReference type="AlphaFoldDB" id="L9ZAP2"/>
<feature type="transmembrane region" description="Helical" evidence="6">
    <location>
        <begin position="64"/>
        <end position="84"/>
    </location>
</feature>
<comment type="subcellular location">
    <subcellularLocation>
        <location evidence="1">Cell membrane</location>
        <topology evidence="1">Multi-pass membrane protein</topology>
    </subcellularLocation>
</comment>
<keyword evidence="4 6" id="KW-1133">Transmembrane helix</keyword>
<protein>
    <submittedName>
        <fullName evidence="8">Membrane protein</fullName>
    </submittedName>
</protein>
<evidence type="ECO:0000256" key="3">
    <source>
        <dbReference type="ARBA" id="ARBA00022692"/>
    </source>
</evidence>
<sequence>MVRTENIYVGCRNFPVMVPLTARFPMQAAGGGILLVVLLLFVIQIGALVWVYTDAQTNSPHSAVLWTLVVFFGGLLGLLLYVLLGREKRRGRSSHQTQF</sequence>
<evidence type="ECO:0000256" key="5">
    <source>
        <dbReference type="ARBA" id="ARBA00023136"/>
    </source>
</evidence>
<reference evidence="8 9" key="1">
    <citation type="journal article" date="2014" name="PLoS Genet.">
        <title>Phylogenetically driven sequencing of extremely halophilic archaea reveals strategies for static and dynamic osmo-response.</title>
        <authorList>
            <person name="Becker E.A."/>
            <person name="Seitzer P.M."/>
            <person name="Tritt A."/>
            <person name="Larsen D."/>
            <person name="Krusor M."/>
            <person name="Yao A.I."/>
            <person name="Wu D."/>
            <person name="Madern D."/>
            <person name="Eisen J.A."/>
            <person name="Darling A.E."/>
            <person name="Facciotti M.T."/>
        </authorList>
    </citation>
    <scope>NUCLEOTIDE SEQUENCE [LARGE SCALE GENOMIC DNA]</scope>
    <source>
        <strain evidence="8 9">JCM 12890</strain>
    </source>
</reference>
<feature type="domain" description="Cardiolipin synthase N-terminal" evidence="7">
    <location>
        <begin position="43"/>
        <end position="86"/>
    </location>
</feature>
<dbReference type="GO" id="GO:0005886">
    <property type="term" value="C:plasma membrane"/>
    <property type="evidence" value="ECO:0007669"/>
    <property type="project" value="UniProtKB-SubCell"/>
</dbReference>
<evidence type="ECO:0000313" key="8">
    <source>
        <dbReference type="EMBL" id="ELY83066.1"/>
    </source>
</evidence>
<name>L9ZAP2_NATA2</name>
<dbReference type="EMBL" id="AOIK01000045">
    <property type="protein sequence ID" value="ELY83066.1"/>
    <property type="molecule type" value="Genomic_DNA"/>
</dbReference>
<gene>
    <name evidence="8" type="ORF">C485_18859</name>
</gene>
<dbReference type="PATRIC" id="fig|1227494.3.peg.3742"/>
<keyword evidence="9" id="KW-1185">Reference proteome</keyword>
<organism evidence="8 9">
    <name type="scientific">Natrinema altunense (strain JCM 12890 / CGMCC 1.3731 / AJ2)</name>
    <dbReference type="NCBI Taxonomy" id="1227494"/>
    <lineage>
        <taxon>Archaea</taxon>
        <taxon>Methanobacteriati</taxon>
        <taxon>Methanobacteriota</taxon>
        <taxon>Stenosarchaea group</taxon>
        <taxon>Halobacteria</taxon>
        <taxon>Halobacteriales</taxon>
        <taxon>Natrialbaceae</taxon>
        <taxon>Natrinema</taxon>
    </lineage>
</organism>
<evidence type="ECO:0000256" key="4">
    <source>
        <dbReference type="ARBA" id="ARBA00022989"/>
    </source>
</evidence>
<dbReference type="Pfam" id="PF13396">
    <property type="entry name" value="PLDc_N"/>
    <property type="match status" value="1"/>
</dbReference>
<proteinExistence type="predicted"/>
<evidence type="ECO:0000313" key="9">
    <source>
        <dbReference type="Proteomes" id="UP000011511"/>
    </source>
</evidence>
<keyword evidence="2" id="KW-1003">Cell membrane</keyword>
<accession>L9ZAP2</accession>
<evidence type="ECO:0000259" key="7">
    <source>
        <dbReference type="Pfam" id="PF13396"/>
    </source>
</evidence>
<evidence type="ECO:0000256" key="1">
    <source>
        <dbReference type="ARBA" id="ARBA00004651"/>
    </source>
</evidence>
<feature type="transmembrane region" description="Helical" evidence="6">
    <location>
        <begin position="33"/>
        <end position="52"/>
    </location>
</feature>
<comment type="caution">
    <text evidence="8">The sequence shown here is derived from an EMBL/GenBank/DDBJ whole genome shotgun (WGS) entry which is preliminary data.</text>
</comment>
<dbReference type="eggNOG" id="arCOG08126">
    <property type="taxonomic scope" value="Archaea"/>
</dbReference>
<dbReference type="InterPro" id="IPR027379">
    <property type="entry name" value="CLS_N"/>
</dbReference>
<evidence type="ECO:0000256" key="6">
    <source>
        <dbReference type="SAM" id="Phobius"/>
    </source>
</evidence>
<keyword evidence="3 6" id="KW-0812">Transmembrane</keyword>
<keyword evidence="5 6" id="KW-0472">Membrane</keyword>
<dbReference type="Proteomes" id="UP000011511">
    <property type="component" value="Unassembled WGS sequence"/>
</dbReference>
<evidence type="ECO:0000256" key="2">
    <source>
        <dbReference type="ARBA" id="ARBA00022475"/>
    </source>
</evidence>